<dbReference type="Proteomes" id="UP000814140">
    <property type="component" value="Unassembled WGS sequence"/>
</dbReference>
<gene>
    <name evidence="1" type="ORF">BV25DRAFT_1916564</name>
</gene>
<keyword evidence="2" id="KW-1185">Reference proteome</keyword>
<dbReference type="EMBL" id="MU277210">
    <property type="protein sequence ID" value="KAI0061909.1"/>
    <property type="molecule type" value="Genomic_DNA"/>
</dbReference>
<evidence type="ECO:0000313" key="2">
    <source>
        <dbReference type="Proteomes" id="UP000814140"/>
    </source>
</evidence>
<name>A0ACB8SZK4_9AGAM</name>
<proteinExistence type="predicted"/>
<organism evidence="1 2">
    <name type="scientific">Artomyces pyxidatus</name>
    <dbReference type="NCBI Taxonomy" id="48021"/>
    <lineage>
        <taxon>Eukaryota</taxon>
        <taxon>Fungi</taxon>
        <taxon>Dikarya</taxon>
        <taxon>Basidiomycota</taxon>
        <taxon>Agaricomycotina</taxon>
        <taxon>Agaricomycetes</taxon>
        <taxon>Russulales</taxon>
        <taxon>Auriscalpiaceae</taxon>
        <taxon>Artomyces</taxon>
    </lineage>
</organism>
<reference evidence="1" key="1">
    <citation type="submission" date="2021-03" db="EMBL/GenBank/DDBJ databases">
        <authorList>
            <consortium name="DOE Joint Genome Institute"/>
            <person name="Ahrendt S."/>
            <person name="Looney B.P."/>
            <person name="Miyauchi S."/>
            <person name="Morin E."/>
            <person name="Drula E."/>
            <person name="Courty P.E."/>
            <person name="Chicoki N."/>
            <person name="Fauchery L."/>
            <person name="Kohler A."/>
            <person name="Kuo A."/>
            <person name="Labutti K."/>
            <person name="Pangilinan J."/>
            <person name="Lipzen A."/>
            <person name="Riley R."/>
            <person name="Andreopoulos W."/>
            <person name="He G."/>
            <person name="Johnson J."/>
            <person name="Barry K.W."/>
            <person name="Grigoriev I.V."/>
            <person name="Nagy L."/>
            <person name="Hibbett D."/>
            <person name="Henrissat B."/>
            <person name="Matheny P.B."/>
            <person name="Labbe J."/>
            <person name="Martin F."/>
        </authorList>
    </citation>
    <scope>NUCLEOTIDE SEQUENCE</scope>
    <source>
        <strain evidence="1">HHB10654</strain>
    </source>
</reference>
<evidence type="ECO:0000313" key="1">
    <source>
        <dbReference type="EMBL" id="KAI0061909.1"/>
    </source>
</evidence>
<protein>
    <submittedName>
        <fullName evidence="1">Uncharacterized protein</fullName>
    </submittedName>
</protein>
<reference evidence="1" key="2">
    <citation type="journal article" date="2022" name="New Phytol.">
        <title>Evolutionary transition to the ectomycorrhizal habit in the genomes of a hyperdiverse lineage of mushroom-forming fungi.</title>
        <authorList>
            <person name="Looney B."/>
            <person name="Miyauchi S."/>
            <person name="Morin E."/>
            <person name="Drula E."/>
            <person name="Courty P.E."/>
            <person name="Kohler A."/>
            <person name="Kuo A."/>
            <person name="LaButti K."/>
            <person name="Pangilinan J."/>
            <person name="Lipzen A."/>
            <person name="Riley R."/>
            <person name="Andreopoulos W."/>
            <person name="He G."/>
            <person name="Johnson J."/>
            <person name="Nolan M."/>
            <person name="Tritt A."/>
            <person name="Barry K.W."/>
            <person name="Grigoriev I.V."/>
            <person name="Nagy L.G."/>
            <person name="Hibbett D."/>
            <person name="Henrissat B."/>
            <person name="Matheny P.B."/>
            <person name="Labbe J."/>
            <person name="Martin F.M."/>
        </authorList>
    </citation>
    <scope>NUCLEOTIDE SEQUENCE</scope>
    <source>
        <strain evidence="1">HHB10654</strain>
    </source>
</reference>
<accession>A0ACB8SZK4</accession>
<sequence>MSNYGQEPSALRTETQFLRHYPPHRPVHETHIPATHFTPPVPTSRHVHDSESLQASGRSPPGPPIRPIAHNAPLPQAHHDTPAPELAAVWPPWKRSVPSLVPQHPVIHQPQPSYALHGDAILGREGLPYPARRIPSDPIYVPSSPRQMPSTNGGPIGRRQQQSRPLHRVSVDDLNTRDALGNGIHVHLHDDVERASPEDVVTELAGSRGMDVFLSAHGHSRSSARWGSIDFGPLTESPEEMTPDDLRRRHAISETPNQQAPPECSQAAIPSFIGETESTRVSPLPEYSHNQSATPEPVPDLPKGLISGGWQLNAAPGQPVSLKLDLSLLGLDMFSGVDWSTIPGATDLPSPPPPLPLHSPLTSSPARSVAIEVQCPSPISPSPSENSRRMPDPNISVSTPSPSTRALGKRPAPAATQSDSTESSVDPRIPSPSSSVSSEYPDQMHVMQQELDAQYARFAEMEALLSASVVPSVSDFDSDATPRGDIPKFVSESFRFDIEQCVINLMEAEKRLRRNHRNQVKAGYPKLDTVQDVHQFHGHCATLVNTLRELLPIVAVTYEAPHQPVFSSDAEERWRTKLEGFIASFERNLHRVTDLTTYINEHSDDLPIAKVQQKVRAFNAKFSDIAHRLVLAYGLMGQQQARKAIVDIDTEMRLRRTASRGNRYHRYARIEQCEDGPQSYWTVAGSRLQLGHA</sequence>
<comment type="caution">
    <text evidence="1">The sequence shown here is derived from an EMBL/GenBank/DDBJ whole genome shotgun (WGS) entry which is preliminary data.</text>
</comment>